<dbReference type="EMBL" id="CM056810">
    <property type="protein sequence ID" value="KAJ8643100.1"/>
    <property type="molecule type" value="Genomic_DNA"/>
</dbReference>
<keyword evidence="2" id="KW-1185">Reference proteome</keyword>
<gene>
    <name evidence="1" type="ORF">MRB53_004848</name>
</gene>
<sequence length="426" mass="47797">MKALSRLIIFCKDCKSSPLSTSTAYPFPAHLSQNLSKIDKRTSETGFPYQSSSEPSVPKKPTSQPRFSDEPISETGDSETPSSQIRIFKKPISETVFSEEPTSETGIPDKPMSKTGSLEDPASETEFSGNPNSENSFPDKPTSQNSEEIISCSSDSFLTQDSVIEFLLLNRHDPNTALKFFHWAENRRGVVRGIDALCIMLHILVCSRRISSAQKLLNRSFSGTSIPSAGIFIERLIESSKRCDSHPCLFDYVINSYLRAGRIEEAVESFDRMIENNIFPGITSRNILLAALVRLNLTGKARELYQVMQYKGMDCDCFTLDVVMNACLKEGKPDEAEEYFRDMKFRGFKLDSITYTTMIQAVCERPDSRKACELLEEMKGLGWNPSEATYTIVIEACMKQGNLQEALRLEDEVISNGGRLNFDGYK</sequence>
<name>A0ACC2MCB1_PERAE</name>
<evidence type="ECO:0000313" key="1">
    <source>
        <dbReference type="EMBL" id="KAJ8643100.1"/>
    </source>
</evidence>
<accession>A0ACC2MCB1</accession>
<evidence type="ECO:0000313" key="2">
    <source>
        <dbReference type="Proteomes" id="UP001234297"/>
    </source>
</evidence>
<protein>
    <submittedName>
        <fullName evidence="1">Uncharacterized protein</fullName>
    </submittedName>
</protein>
<reference evidence="1 2" key="1">
    <citation type="journal article" date="2022" name="Hortic Res">
        <title>A haplotype resolved chromosomal level avocado genome allows analysis of novel avocado genes.</title>
        <authorList>
            <person name="Nath O."/>
            <person name="Fletcher S.J."/>
            <person name="Hayward A."/>
            <person name="Shaw L.M."/>
            <person name="Masouleh A.K."/>
            <person name="Furtado A."/>
            <person name="Henry R.J."/>
            <person name="Mitter N."/>
        </authorList>
    </citation>
    <scope>NUCLEOTIDE SEQUENCE [LARGE SCALE GENOMIC DNA]</scope>
    <source>
        <strain evidence="2">cv. Hass</strain>
    </source>
</reference>
<dbReference type="Proteomes" id="UP001234297">
    <property type="component" value="Chromosome 2"/>
</dbReference>
<proteinExistence type="predicted"/>
<organism evidence="1 2">
    <name type="scientific">Persea americana</name>
    <name type="common">Avocado</name>
    <dbReference type="NCBI Taxonomy" id="3435"/>
    <lineage>
        <taxon>Eukaryota</taxon>
        <taxon>Viridiplantae</taxon>
        <taxon>Streptophyta</taxon>
        <taxon>Embryophyta</taxon>
        <taxon>Tracheophyta</taxon>
        <taxon>Spermatophyta</taxon>
        <taxon>Magnoliopsida</taxon>
        <taxon>Magnoliidae</taxon>
        <taxon>Laurales</taxon>
        <taxon>Lauraceae</taxon>
        <taxon>Persea</taxon>
    </lineage>
</organism>
<comment type="caution">
    <text evidence="1">The sequence shown here is derived from an EMBL/GenBank/DDBJ whole genome shotgun (WGS) entry which is preliminary data.</text>
</comment>